<accession>B6FWS6</accession>
<dbReference type="EMBL" id="ABWP01000011">
    <property type="protein sequence ID" value="EEA85987.1"/>
    <property type="molecule type" value="Genomic_DNA"/>
</dbReference>
<dbReference type="CDD" id="cd14860">
    <property type="entry name" value="4HBD_NAD"/>
    <property type="match status" value="1"/>
</dbReference>
<dbReference type="HOGENOM" id="CLU_007207_0_0_9"/>
<name>B6FWS6_PEPHT</name>
<dbReference type="Pfam" id="PF00465">
    <property type="entry name" value="Fe-ADH"/>
    <property type="match status" value="1"/>
</dbReference>
<keyword evidence="1 4" id="KW-0560">Oxidoreductase</keyword>
<reference evidence="4 5" key="1">
    <citation type="submission" date="2008-09" db="EMBL/GenBank/DDBJ databases">
        <authorList>
            <person name="Fulton L."/>
            <person name="Clifton S."/>
            <person name="Fulton B."/>
            <person name="Xu J."/>
            <person name="Minx P."/>
            <person name="Pepin K.H."/>
            <person name="Johnson M."/>
            <person name="Thiruvilangam P."/>
            <person name="Bhonagiri V."/>
            <person name="Nash W.E."/>
            <person name="Mardis E.R."/>
            <person name="Wilson R.K."/>
        </authorList>
    </citation>
    <scope>NUCLEOTIDE SEQUENCE [LARGE SCALE GENOMIC DNA]</scope>
    <source>
        <strain evidence="4 5">DSM 13275</strain>
    </source>
</reference>
<dbReference type="Gene3D" id="1.20.1090.10">
    <property type="entry name" value="Dehydroquinate synthase-like - alpha domain"/>
    <property type="match status" value="1"/>
</dbReference>
<dbReference type="EC" id="1.1.1.1" evidence="4"/>
<dbReference type="PANTHER" id="PTHR11496:SF83">
    <property type="entry name" value="HYDROXYACID-OXOACID TRANSHYDROGENASE, MITOCHONDRIAL"/>
    <property type="match status" value="1"/>
</dbReference>
<dbReference type="eggNOG" id="COG1454">
    <property type="taxonomic scope" value="Bacteria"/>
</dbReference>
<proteinExistence type="predicted"/>
<dbReference type="InterPro" id="IPR018211">
    <property type="entry name" value="ADH_Fe_CS"/>
</dbReference>
<comment type="caution">
    <text evidence="4">The sequence shown here is derived from an EMBL/GenBank/DDBJ whole genome shotgun (WGS) entry which is preliminary data.</text>
</comment>
<dbReference type="RefSeq" id="WP_006439247.1">
    <property type="nucleotide sequence ID" value="NZ_DS995355.1"/>
</dbReference>
<dbReference type="AlphaFoldDB" id="B6FWS6"/>
<evidence type="ECO:0000256" key="1">
    <source>
        <dbReference type="ARBA" id="ARBA00023002"/>
    </source>
</evidence>
<dbReference type="Proteomes" id="UP000003178">
    <property type="component" value="Unassembled WGS sequence"/>
</dbReference>
<gene>
    <name evidence="4" type="ORF">CLOHIR_00325</name>
</gene>
<dbReference type="InterPro" id="IPR039697">
    <property type="entry name" value="Alcohol_dehydrogenase_Fe"/>
</dbReference>
<evidence type="ECO:0000313" key="5">
    <source>
        <dbReference type="Proteomes" id="UP000003178"/>
    </source>
</evidence>
<dbReference type="Pfam" id="PF25137">
    <property type="entry name" value="ADH_Fe_C"/>
    <property type="match status" value="1"/>
</dbReference>
<dbReference type="Gene3D" id="3.40.50.1970">
    <property type="match status" value="1"/>
</dbReference>
<dbReference type="GO" id="GO:0004022">
    <property type="term" value="F:alcohol dehydrogenase (NAD+) activity"/>
    <property type="evidence" value="ECO:0007669"/>
    <property type="project" value="UniProtKB-EC"/>
</dbReference>
<reference evidence="4 5" key="2">
    <citation type="submission" date="2008-10" db="EMBL/GenBank/DDBJ databases">
        <title>Draft genome sequence of Clostridium hiranonis (DSM 13275).</title>
        <authorList>
            <person name="Sudarsanam P."/>
            <person name="Ley R."/>
            <person name="Guruge J."/>
            <person name="Turnbaugh P.J."/>
            <person name="Mahowald M."/>
            <person name="Liep D."/>
            <person name="Gordon J."/>
        </authorList>
    </citation>
    <scope>NUCLEOTIDE SEQUENCE [LARGE SCALE GENOMIC DNA]</scope>
    <source>
        <strain evidence="4 5">DSM 13275</strain>
    </source>
</reference>
<dbReference type="GO" id="GO:0046872">
    <property type="term" value="F:metal ion binding"/>
    <property type="evidence" value="ECO:0007669"/>
    <property type="project" value="InterPro"/>
</dbReference>
<feature type="domain" description="Fe-containing alcohol dehydrogenase-like C-terminal" evidence="3">
    <location>
        <begin position="177"/>
        <end position="371"/>
    </location>
</feature>
<organism evidence="4 5">
    <name type="scientific">Peptacetobacter hiranonis (strain DSM 13275 / JCM 10541 / KCTC 15199 / TO-931)</name>
    <name type="common">Clostridium hiranonis</name>
    <dbReference type="NCBI Taxonomy" id="500633"/>
    <lineage>
        <taxon>Bacteria</taxon>
        <taxon>Bacillati</taxon>
        <taxon>Bacillota</taxon>
        <taxon>Clostridia</taxon>
        <taxon>Peptostreptococcales</taxon>
        <taxon>Peptostreptococcaceae</taxon>
        <taxon>Peptacetobacter</taxon>
    </lineage>
</organism>
<evidence type="ECO:0000313" key="4">
    <source>
        <dbReference type="EMBL" id="EEA85987.1"/>
    </source>
</evidence>
<dbReference type="PROSITE" id="PS00060">
    <property type="entry name" value="ADH_IRON_2"/>
    <property type="match status" value="1"/>
</dbReference>
<protein>
    <submittedName>
        <fullName evidence="4">Alcohol dehydrogenase, iron-dependent</fullName>
        <ecNumber evidence="4">1.1.1.1</ecNumber>
    </submittedName>
</protein>
<evidence type="ECO:0000259" key="3">
    <source>
        <dbReference type="Pfam" id="PF25137"/>
    </source>
</evidence>
<dbReference type="PANTHER" id="PTHR11496">
    <property type="entry name" value="ALCOHOL DEHYDROGENASE"/>
    <property type="match status" value="1"/>
</dbReference>
<dbReference type="STRING" id="500633.CLOHIR_00325"/>
<dbReference type="InterPro" id="IPR056798">
    <property type="entry name" value="ADH_Fe_C"/>
</dbReference>
<dbReference type="OrthoDB" id="9804734at2"/>
<sequence length="371" mass="41648">MKMFQNITQVNQYKSCEEFVREFEIGESDFILATKTIYNKYFSDMGLKAKVFFKSDYGKGEPTDVMVNALLEDFRKSGCNRVIAIGGGAVIDMAKILVLAGNGDAADYYQRKIPLEKELPIIAVPTTCGAGSEVSSVSIAEFVEMGTKIGLADPSIFPDYAIIIPEFLTELSYDFFATSAIDALIHAIESYVSPKANLYTRMFATKAMEMLLKGFKLITENGQEYRFNLLEEFLVASNLAGISFANAGTGAVHRLSYPLSGVYHVTHGEANYQFLTAVFKHYQAANPTGFIKELNEFLGSVMGCDPDDVYPEIEKLLEKVIVRKPLRDYGMKEDEIESFAVSVEKSQQRLLNQSYVKFDVEEMMEIYRELY</sequence>
<evidence type="ECO:0000259" key="2">
    <source>
        <dbReference type="Pfam" id="PF00465"/>
    </source>
</evidence>
<dbReference type="SUPFAM" id="SSF56796">
    <property type="entry name" value="Dehydroquinate synthase-like"/>
    <property type="match status" value="1"/>
</dbReference>
<dbReference type="InterPro" id="IPR001670">
    <property type="entry name" value="ADH_Fe/GldA"/>
</dbReference>
<keyword evidence="5" id="KW-1185">Reference proteome</keyword>
<feature type="domain" description="Alcohol dehydrogenase iron-type/glycerol dehydrogenase GldA" evidence="2">
    <location>
        <begin position="37"/>
        <end position="165"/>
    </location>
</feature>